<accession>A0A163FSI3</accession>
<dbReference type="InterPro" id="IPR013497">
    <property type="entry name" value="Topo_IA_cen"/>
</dbReference>
<evidence type="ECO:0000256" key="1">
    <source>
        <dbReference type="ARBA" id="ARBA00023235"/>
    </source>
</evidence>
<comment type="function">
    <text evidence="2">Introduces a single-strand break via transesterification at a target site in duplex DNA. Releases the supercoiling and torsional tension of DNA introduced during the DNA replication and transcription by transiently cleaving and rejoining one strand of the DNA duplex. The scissile phosphodiester is attacked by the catalytic tyrosine of the enzyme, resulting in the formation of a DNA-(5'-phosphotyrosyl)-enzyme intermediate and the expulsion of a 3'-OH DNA strand.</text>
</comment>
<dbReference type="InterPro" id="IPR023405">
    <property type="entry name" value="Topo_IA_core_domain"/>
</dbReference>
<gene>
    <name evidence="4" type="ORF">ST47_g4320</name>
</gene>
<dbReference type="EC" id="5.6.2.1" evidence="2"/>
<evidence type="ECO:0000259" key="3">
    <source>
        <dbReference type="PROSITE" id="PS52039"/>
    </source>
</evidence>
<dbReference type="InterPro" id="IPR013824">
    <property type="entry name" value="Topo_IA_cen_sub1"/>
</dbReference>
<reference evidence="4 5" key="1">
    <citation type="journal article" date="2016" name="Sci. Rep.">
        <title>Draft genome sequencing and secretome analysis of fungal phytopathogen Ascochyta rabiei provides insight into the necrotrophic effector repertoire.</title>
        <authorList>
            <person name="Verma S."/>
            <person name="Gazara R.K."/>
            <person name="Nizam S."/>
            <person name="Parween S."/>
            <person name="Chattopadhyay D."/>
            <person name="Verma P.K."/>
        </authorList>
    </citation>
    <scope>NUCLEOTIDE SEQUENCE [LARGE SCALE GENOMIC DNA]</scope>
    <source>
        <strain evidence="4 5">ArDII</strain>
    </source>
</reference>
<dbReference type="OrthoDB" id="430051at2759"/>
<dbReference type="GO" id="GO:0031422">
    <property type="term" value="C:RecQ family helicase-topoisomerase III complex"/>
    <property type="evidence" value="ECO:0007669"/>
    <property type="project" value="TreeGrafter"/>
</dbReference>
<dbReference type="GO" id="GO:0006281">
    <property type="term" value="P:DNA repair"/>
    <property type="evidence" value="ECO:0007669"/>
    <property type="project" value="TreeGrafter"/>
</dbReference>
<dbReference type="AlphaFoldDB" id="A0A163FSI3"/>
<dbReference type="SUPFAM" id="SSF56712">
    <property type="entry name" value="Prokaryotic type I DNA topoisomerase"/>
    <property type="match status" value="1"/>
</dbReference>
<dbReference type="PANTHER" id="PTHR11390">
    <property type="entry name" value="PROKARYOTIC DNA TOPOISOMERASE"/>
    <property type="match status" value="1"/>
</dbReference>
<comment type="caution">
    <text evidence="4">The sequence shown here is derived from an EMBL/GenBank/DDBJ whole genome shotgun (WGS) entry which is preliminary data.</text>
</comment>
<dbReference type="GO" id="GO:0003917">
    <property type="term" value="F:DNA topoisomerase type I (single strand cut, ATP-independent) activity"/>
    <property type="evidence" value="ECO:0007669"/>
    <property type="project" value="UniProtKB-EC"/>
</dbReference>
<evidence type="ECO:0000256" key="2">
    <source>
        <dbReference type="RuleBase" id="RU362092"/>
    </source>
</evidence>
<proteinExistence type="inferred from homology"/>
<keyword evidence="5" id="KW-1185">Reference proteome</keyword>
<dbReference type="GO" id="GO:0003677">
    <property type="term" value="F:DNA binding"/>
    <property type="evidence" value="ECO:0007669"/>
    <property type="project" value="UniProtKB-KW"/>
</dbReference>
<dbReference type="STRING" id="5454.A0A163FSI3"/>
<dbReference type="PROSITE" id="PS52039">
    <property type="entry name" value="TOPO_IA_2"/>
    <property type="match status" value="1"/>
</dbReference>
<dbReference type="EMBL" id="JYNV01000155">
    <property type="protein sequence ID" value="KZM24520.1"/>
    <property type="molecule type" value="Genomic_DNA"/>
</dbReference>
<comment type="catalytic activity">
    <reaction evidence="2">
        <text>ATP-independent breakage of single-stranded DNA, followed by passage and rejoining.</text>
        <dbReference type="EC" id="5.6.2.1"/>
    </reaction>
</comment>
<organism evidence="4 5">
    <name type="scientific">Didymella rabiei</name>
    <name type="common">Chickpea ascochyta blight fungus</name>
    <name type="synonym">Mycosphaerella rabiei</name>
    <dbReference type="NCBI Taxonomy" id="5454"/>
    <lineage>
        <taxon>Eukaryota</taxon>
        <taxon>Fungi</taxon>
        <taxon>Dikarya</taxon>
        <taxon>Ascomycota</taxon>
        <taxon>Pezizomycotina</taxon>
        <taxon>Dothideomycetes</taxon>
        <taxon>Pleosporomycetidae</taxon>
        <taxon>Pleosporales</taxon>
        <taxon>Pleosporineae</taxon>
        <taxon>Didymellaceae</taxon>
        <taxon>Ascochyta</taxon>
    </lineage>
</organism>
<dbReference type="GO" id="GO:0006265">
    <property type="term" value="P:DNA topological change"/>
    <property type="evidence" value="ECO:0007669"/>
    <property type="project" value="InterPro"/>
</dbReference>
<keyword evidence="2" id="KW-0799">Topoisomerase</keyword>
<protein>
    <recommendedName>
        <fullName evidence="2">DNA topoisomerase</fullName>
        <ecNumber evidence="2">5.6.2.1</ecNumber>
    </recommendedName>
</protein>
<dbReference type="Proteomes" id="UP000076837">
    <property type="component" value="Unassembled WGS sequence"/>
</dbReference>
<comment type="similarity">
    <text evidence="2">Belongs to the type IA topoisomerase family.</text>
</comment>
<feature type="domain" description="Topo IA-type catalytic" evidence="3">
    <location>
        <begin position="1"/>
        <end position="117"/>
    </location>
</feature>
<evidence type="ECO:0000313" key="5">
    <source>
        <dbReference type="Proteomes" id="UP000076837"/>
    </source>
</evidence>
<dbReference type="GO" id="GO:0006310">
    <property type="term" value="P:DNA recombination"/>
    <property type="evidence" value="ECO:0007669"/>
    <property type="project" value="TreeGrafter"/>
</dbReference>
<dbReference type="InterPro" id="IPR000380">
    <property type="entry name" value="Topo_IA"/>
</dbReference>
<dbReference type="Gene3D" id="1.10.460.10">
    <property type="entry name" value="Topoisomerase I, domain 2"/>
    <property type="match status" value="1"/>
</dbReference>
<sequence length="140" mass="15553">MLNSDGLCHYSWHNAVAVPDQARVRNGRRGRAAIARRRGGRDSGAGSGGALTGVREFIPTTLGVALVEGHENMGFETNLMKPFLRKELELKMKAICNGRTTKARVVNETVEQYRKVYARMQQHPGVLPMAVRKYVFGEVI</sequence>
<dbReference type="GO" id="GO:0005634">
    <property type="term" value="C:nucleus"/>
    <property type="evidence" value="ECO:0007669"/>
    <property type="project" value="TreeGrafter"/>
</dbReference>
<evidence type="ECO:0000313" key="4">
    <source>
        <dbReference type="EMBL" id="KZM24520.1"/>
    </source>
</evidence>
<dbReference type="PANTHER" id="PTHR11390:SF21">
    <property type="entry name" value="DNA TOPOISOMERASE 3-ALPHA"/>
    <property type="match status" value="1"/>
</dbReference>
<keyword evidence="2" id="KW-0238">DNA-binding</keyword>
<name>A0A163FSI3_DIDRA</name>
<keyword evidence="1 2" id="KW-0413">Isomerase</keyword>